<evidence type="ECO:0000313" key="2">
    <source>
        <dbReference type="Proteomes" id="UP000008177"/>
    </source>
</evidence>
<organism evidence="1 2">
    <name type="scientific">Botryotinia fuckeliana (strain T4)</name>
    <name type="common">Noble rot fungus</name>
    <name type="synonym">Botrytis cinerea</name>
    <dbReference type="NCBI Taxonomy" id="999810"/>
    <lineage>
        <taxon>Eukaryota</taxon>
        <taxon>Fungi</taxon>
        <taxon>Dikarya</taxon>
        <taxon>Ascomycota</taxon>
        <taxon>Pezizomycotina</taxon>
        <taxon>Leotiomycetes</taxon>
        <taxon>Helotiales</taxon>
        <taxon>Sclerotiniaceae</taxon>
        <taxon>Botrytis</taxon>
    </lineage>
</organism>
<sequence length="82" mass="9293">MTGSVCAQEFKLLEFLWHQGTTTQMTSTVLEMEIIVPPAVTRAITETHFCTTANTILEMPTSDFDVYWTKTGTQLPKRHLES</sequence>
<protein>
    <submittedName>
        <fullName evidence="1">Uncharacterized protein</fullName>
    </submittedName>
</protein>
<evidence type="ECO:0000313" key="1">
    <source>
        <dbReference type="EMBL" id="CCD33616.1"/>
    </source>
</evidence>
<accession>G2XQS9</accession>
<dbReference type="AlphaFoldDB" id="G2XQS9"/>
<proteinExistence type="predicted"/>
<dbReference type="EMBL" id="FQ790253">
    <property type="protein sequence ID" value="CCD33616.1"/>
    <property type="molecule type" value="Genomic_DNA"/>
</dbReference>
<dbReference type="Proteomes" id="UP000008177">
    <property type="component" value="Unplaced contigs"/>
</dbReference>
<dbReference type="HOGENOM" id="CLU_2558016_0_0_1"/>
<gene>
    <name evidence="1" type="ORF">BofuT4_uP068320.1</name>
</gene>
<name>G2XQS9_BOTF4</name>
<dbReference type="InParanoid" id="G2XQS9"/>
<reference evidence="2" key="1">
    <citation type="journal article" date="2011" name="PLoS Genet.">
        <title>Genomic analysis of the necrotrophic fungal pathogens Sclerotinia sclerotiorum and Botrytis cinerea.</title>
        <authorList>
            <person name="Amselem J."/>
            <person name="Cuomo C.A."/>
            <person name="van Kan J.A."/>
            <person name="Viaud M."/>
            <person name="Benito E.P."/>
            <person name="Couloux A."/>
            <person name="Coutinho P.M."/>
            <person name="de Vries R.P."/>
            <person name="Dyer P.S."/>
            <person name="Fillinger S."/>
            <person name="Fournier E."/>
            <person name="Gout L."/>
            <person name="Hahn M."/>
            <person name="Kohn L."/>
            <person name="Lapalu N."/>
            <person name="Plummer K.M."/>
            <person name="Pradier J.M."/>
            <person name="Quevillon E."/>
            <person name="Sharon A."/>
            <person name="Simon A."/>
            <person name="ten Have A."/>
            <person name="Tudzynski B."/>
            <person name="Tudzynski P."/>
            <person name="Wincker P."/>
            <person name="Andrew M."/>
            <person name="Anthouard V."/>
            <person name="Beever R.E."/>
            <person name="Beffa R."/>
            <person name="Benoit I."/>
            <person name="Bouzid O."/>
            <person name="Brault B."/>
            <person name="Chen Z."/>
            <person name="Choquer M."/>
            <person name="Collemare J."/>
            <person name="Cotton P."/>
            <person name="Danchin E.G."/>
            <person name="Da Silva C."/>
            <person name="Gautier A."/>
            <person name="Giraud C."/>
            <person name="Giraud T."/>
            <person name="Gonzalez C."/>
            <person name="Grossetete S."/>
            <person name="Guldener U."/>
            <person name="Henrissat B."/>
            <person name="Howlett B.J."/>
            <person name="Kodira C."/>
            <person name="Kretschmer M."/>
            <person name="Lappartient A."/>
            <person name="Leroch M."/>
            <person name="Levis C."/>
            <person name="Mauceli E."/>
            <person name="Neuveglise C."/>
            <person name="Oeser B."/>
            <person name="Pearson M."/>
            <person name="Poulain J."/>
            <person name="Poussereau N."/>
            <person name="Quesneville H."/>
            <person name="Rascle C."/>
            <person name="Schumacher J."/>
            <person name="Segurens B."/>
            <person name="Sexton A."/>
            <person name="Silva E."/>
            <person name="Sirven C."/>
            <person name="Soanes D.M."/>
            <person name="Talbot N.J."/>
            <person name="Templeton M."/>
            <person name="Yandava C."/>
            <person name="Yarden O."/>
            <person name="Zeng Q."/>
            <person name="Rollins J.A."/>
            <person name="Lebrun M.H."/>
            <person name="Dickman M."/>
        </authorList>
    </citation>
    <scope>NUCLEOTIDE SEQUENCE [LARGE SCALE GENOMIC DNA]</scope>
    <source>
        <strain evidence="2">T4</strain>
    </source>
</reference>